<organism evidence="8 9">
    <name type="scientific">Clostridium cibarium</name>
    <dbReference type="NCBI Taxonomy" id="2762247"/>
    <lineage>
        <taxon>Bacteria</taxon>
        <taxon>Bacillati</taxon>
        <taxon>Bacillota</taxon>
        <taxon>Clostridia</taxon>
        <taxon>Eubacteriales</taxon>
        <taxon>Clostridiaceae</taxon>
        <taxon>Clostridium</taxon>
    </lineage>
</organism>
<evidence type="ECO:0000256" key="4">
    <source>
        <dbReference type="ARBA" id="ARBA00022801"/>
    </source>
</evidence>
<evidence type="ECO:0000313" key="8">
    <source>
        <dbReference type="EMBL" id="MBD7913292.1"/>
    </source>
</evidence>
<dbReference type="PANTHER" id="PTHR47359:SF3">
    <property type="entry name" value="NLP_P60 DOMAIN-CONTAINING PROTEIN-RELATED"/>
    <property type="match status" value="1"/>
</dbReference>
<gene>
    <name evidence="8" type="ORF">H9661_18215</name>
</gene>
<accession>A0ABR8PYQ1</accession>
<dbReference type="Gene3D" id="6.10.250.3150">
    <property type="match status" value="1"/>
</dbReference>
<name>A0ABR8PYQ1_9CLOT</name>
<keyword evidence="3" id="KW-0732">Signal</keyword>
<dbReference type="Pfam" id="PF00877">
    <property type="entry name" value="NLPC_P60"/>
    <property type="match status" value="1"/>
</dbReference>
<keyword evidence="4" id="KW-0378">Hydrolase</keyword>
<dbReference type="Gene3D" id="3.90.1720.10">
    <property type="entry name" value="endopeptidase domain like (from Nostoc punctiforme)"/>
    <property type="match status" value="1"/>
</dbReference>
<keyword evidence="5" id="KW-0788">Thiol protease</keyword>
<dbReference type="InterPro" id="IPR000064">
    <property type="entry name" value="NLP_P60_dom"/>
</dbReference>
<evidence type="ECO:0000313" key="9">
    <source>
        <dbReference type="Proteomes" id="UP000627781"/>
    </source>
</evidence>
<keyword evidence="9" id="KW-1185">Reference proteome</keyword>
<keyword evidence="2" id="KW-0645">Protease</keyword>
<evidence type="ECO:0000256" key="3">
    <source>
        <dbReference type="ARBA" id="ARBA00022729"/>
    </source>
</evidence>
<proteinExistence type="inferred from homology"/>
<dbReference type="RefSeq" id="WP_191770183.1">
    <property type="nucleotide sequence ID" value="NZ_JACSRA010000043.1"/>
</dbReference>
<sequence>MKRRILSIIIIGVFVASVILSGVRVSAAPSDQQLQQQRNEYEVKKAKVNEIDEKIQRFDDEISSLTIKVNDNDSKIKDINKEIENTDKEIEQTKADITNKEELLGKRLRAIYKSGGEADYISLIFSSNSLGDLITKVNSAIKIVNTDKKVLKDLSSSKSELDDKVNSLETKSNEIQGLNNDIQQQKAEINKKLEEEKQVREQSKAEVEQFAKQYLIPIERESVQGFIDIANNPNSSESQLNDAITALSAIKNQLKSSEVQNEVNNAIENAKNALKKISDNKITPAAVNPHVPTPSPTSTSVVSYAYKFLGVAYVYGATGPENFDCSGLTSYVYRNVTGIDIGRTTYEQVNAGVDVTGQQLQPGDLIFPSDEHVQMYIGNGQVIHAPHTGDVVRIAPIGTVWKARRIL</sequence>
<feature type="coiled-coil region" evidence="6">
    <location>
        <begin position="151"/>
        <end position="213"/>
    </location>
</feature>
<comment type="caution">
    <text evidence="8">The sequence shown here is derived from an EMBL/GenBank/DDBJ whole genome shotgun (WGS) entry which is preliminary data.</text>
</comment>
<dbReference type="InterPro" id="IPR038765">
    <property type="entry name" value="Papain-like_cys_pep_sf"/>
</dbReference>
<dbReference type="InterPro" id="IPR051794">
    <property type="entry name" value="PG_Endopeptidase_C40"/>
</dbReference>
<evidence type="ECO:0000256" key="1">
    <source>
        <dbReference type="ARBA" id="ARBA00007074"/>
    </source>
</evidence>
<reference evidence="8 9" key="1">
    <citation type="submission" date="2020-08" db="EMBL/GenBank/DDBJ databases">
        <title>A Genomic Blueprint of the Chicken Gut Microbiome.</title>
        <authorList>
            <person name="Gilroy R."/>
            <person name="Ravi A."/>
            <person name="Getino M."/>
            <person name="Pursley I."/>
            <person name="Horton D.L."/>
            <person name="Alikhan N.-F."/>
            <person name="Baker D."/>
            <person name="Gharbi K."/>
            <person name="Hall N."/>
            <person name="Watson M."/>
            <person name="Adriaenssens E.M."/>
            <person name="Foster-Nyarko E."/>
            <person name="Jarju S."/>
            <person name="Secka A."/>
            <person name="Antonio M."/>
            <person name="Oren A."/>
            <person name="Chaudhuri R."/>
            <person name="La Ragione R.M."/>
            <person name="Hildebrand F."/>
            <person name="Pallen M.J."/>
        </authorList>
    </citation>
    <scope>NUCLEOTIDE SEQUENCE [LARGE SCALE GENOMIC DNA]</scope>
    <source>
        <strain evidence="8 9">Sa3CVN1</strain>
    </source>
</reference>
<dbReference type="EMBL" id="JACSRA010000043">
    <property type="protein sequence ID" value="MBD7913292.1"/>
    <property type="molecule type" value="Genomic_DNA"/>
</dbReference>
<evidence type="ECO:0000256" key="6">
    <source>
        <dbReference type="SAM" id="Coils"/>
    </source>
</evidence>
<dbReference type="PANTHER" id="PTHR47359">
    <property type="entry name" value="PEPTIDOGLYCAN DL-ENDOPEPTIDASE CWLO"/>
    <property type="match status" value="1"/>
</dbReference>
<dbReference type="Pfam" id="PF24568">
    <property type="entry name" value="CC_PcsB"/>
    <property type="match status" value="1"/>
</dbReference>
<keyword evidence="6" id="KW-0175">Coiled coil</keyword>
<evidence type="ECO:0000256" key="5">
    <source>
        <dbReference type="ARBA" id="ARBA00022807"/>
    </source>
</evidence>
<dbReference type="Proteomes" id="UP000627781">
    <property type="component" value="Unassembled WGS sequence"/>
</dbReference>
<protein>
    <submittedName>
        <fullName evidence="8">C40 family peptidase</fullName>
    </submittedName>
</protein>
<comment type="similarity">
    <text evidence="1">Belongs to the peptidase C40 family.</text>
</comment>
<dbReference type="SUPFAM" id="SSF54001">
    <property type="entry name" value="Cysteine proteinases"/>
    <property type="match status" value="1"/>
</dbReference>
<evidence type="ECO:0000259" key="7">
    <source>
        <dbReference type="PROSITE" id="PS51935"/>
    </source>
</evidence>
<evidence type="ECO:0000256" key="2">
    <source>
        <dbReference type="ARBA" id="ARBA00022670"/>
    </source>
</evidence>
<dbReference type="PROSITE" id="PS51935">
    <property type="entry name" value="NLPC_P60"/>
    <property type="match status" value="1"/>
</dbReference>
<feature type="coiled-coil region" evidence="6">
    <location>
        <begin position="34"/>
        <end position="103"/>
    </location>
</feature>
<dbReference type="InterPro" id="IPR057309">
    <property type="entry name" value="PcsB_CC"/>
</dbReference>
<feature type="domain" description="NlpC/P60" evidence="7">
    <location>
        <begin position="295"/>
        <end position="407"/>
    </location>
</feature>